<dbReference type="KEGG" id="caua:113066336"/>
<name>A0A6P6MBX4_CARAU</name>
<keyword evidence="3" id="KW-0812">Transmembrane</keyword>
<dbReference type="RefSeq" id="XP_026094024.1">
    <property type="nucleotide sequence ID" value="XM_026238239.1"/>
</dbReference>
<keyword evidence="1" id="KW-0175">Coiled coil</keyword>
<evidence type="ECO:0000313" key="5">
    <source>
        <dbReference type="RefSeq" id="XP_026094024.1"/>
    </source>
</evidence>
<reference evidence="5" key="1">
    <citation type="submission" date="2025-08" db="UniProtKB">
        <authorList>
            <consortium name="RefSeq"/>
        </authorList>
    </citation>
    <scope>IDENTIFICATION</scope>
    <source>
        <strain evidence="5">Wakin</strain>
        <tissue evidence="5">Muscle</tissue>
    </source>
</reference>
<sequence length="357" mass="40411">MMEQRGQTTDLIRMSSSAEIRQFHLSDVMDLQSMETVVESLNEGIVSICNIYKSLLDAQVDPTTGMCCNYEQIRKHIEHAECFLEKSETMIKGKLKHLEECMERLIKEKGNAEQQSKEKNNAKSKLHIEKKSAEESLKNSKAALEQAEKMVALTKDELQRQQARHNTGRGVTIGGAVLAAIPIFGWIPSIIMVSVGFSEIDKASNAISDAENELKKHESQVNEKSTKVSDYQSKIAAIQKETEETVKLINTLEEEIKELKQLLHFTADIQETFRRAVTLLTVLSGRVTVLEKQTKSFIIWEPVIKAMEDVMEAAKKVAKNQFLCSQGLQDFINTLINVREILDLCNSPNNSELDRYY</sequence>
<accession>A0A6P6MBX4</accession>
<feature type="region of interest" description="Disordered" evidence="2">
    <location>
        <begin position="109"/>
        <end position="138"/>
    </location>
</feature>
<keyword evidence="3" id="KW-1133">Transmembrane helix</keyword>
<keyword evidence="3" id="KW-0472">Membrane</keyword>
<dbReference type="GeneID" id="113066336"/>
<dbReference type="Proteomes" id="UP000515129">
    <property type="component" value="Chromosome 49"/>
</dbReference>
<gene>
    <name evidence="5" type="primary">LOC113066336</name>
</gene>
<feature type="transmembrane region" description="Helical" evidence="3">
    <location>
        <begin position="170"/>
        <end position="197"/>
    </location>
</feature>
<keyword evidence="4" id="KW-1185">Reference proteome</keyword>
<evidence type="ECO:0000313" key="4">
    <source>
        <dbReference type="Proteomes" id="UP000515129"/>
    </source>
</evidence>
<evidence type="ECO:0000256" key="3">
    <source>
        <dbReference type="SAM" id="Phobius"/>
    </source>
</evidence>
<feature type="coiled-coil region" evidence="1">
    <location>
        <begin position="200"/>
        <end position="269"/>
    </location>
</feature>
<dbReference type="OrthoDB" id="10260387at2759"/>
<proteinExistence type="predicted"/>
<dbReference type="Gene3D" id="1.20.920.20">
    <property type="match status" value="1"/>
</dbReference>
<evidence type="ECO:0000256" key="2">
    <source>
        <dbReference type="SAM" id="MobiDB-lite"/>
    </source>
</evidence>
<evidence type="ECO:0000256" key="1">
    <source>
        <dbReference type="SAM" id="Coils"/>
    </source>
</evidence>
<protein>
    <submittedName>
        <fullName evidence="5">Uncharacterized protein LOC113066336 isoform X1</fullName>
    </submittedName>
</protein>
<dbReference type="AlphaFoldDB" id="A0A6P6MBX4"/>
<organism evidence="4 5">
    <name type="scientific">Carassius auratus</name>
    <name type="common">Goldfish</name>
    <dbReference type="NCBI Taxonomy" id="7957"/>
    <lineage>
        <taxon>Eukaryota</taxon>
        <taxon>Metazoa</taxon>
        <taxon>Chordata</taxon>
        <taxon>Craniata</taxon>
        <taxon>Vertebrata</taxon>
        <taxon>Euteleostomi</taxon>
        <taxon>Actinopterygii</taxon>
        <taxon>Neopterygii</taxon>
        <taxon>Teleostei</taxon>
        <taxon>Ostariophysi</taxon>
        <taxon>Cypriniformes</taxon>
        <taxon>Cyprinidae</taxon>
        <taxon>Cyprininae</taxon>
        <taxon>Carassius</taxon>
    </lineage>
</organism>